<reference evidence="2 3" key="1">
    <citation type="submission" date="2015-03" db="EMBL/GenBank/DDBJ databases">
        <title>RNA-seq based gene annotation and comparative genomics of four Zymoseptoria species reveal species-specific pathogenicity related genes and transposable element activity.</title>
        <authorList>
            <person name="Grandaubert J."/>
            <person name="Bhattacharyya A."/>
            <person name="Stukenbrock E.H."/>
        </authorList>
    </citation>
    <scope>NUCLEOTIDE SEQUENCE [LARGE SCALE GENOMIC DNA]</scope>
    <source>
        <strain evidence="2 3">Zb18110</strain>
    </source>
</reference>
<feature type="signal peptide" evidence="1">
    <location>
        <begin position="1"/>
        <end position="20"/>
    </location>
</feature>
<dbReference type="Proteomes" id="UP000033647">
    <property type="component" value="Unassembled WGS sequence"/>
</dbReference>
<dbReference type="OrthoDB" id="9978656at2759"/>
<comment type="caution">
    <text evidence="2">The sequence shown here is derived from an EMBL/GenBank/DDBJ whole genome shotgun (WGS) entry which is preliminary data.</text>
</comment>
<protein>
    <recommendedName>
        <fullName evidence="4">Extracellular membrane protein CFEM domain-containing protein</fullName>
    </recommendedName>
</protein>
<keyword evidence="3" id="KW-1185">Reference proteome</keyword>
<proteinExistence type="predicted"/>
<feature type="chain" id="PRO_5002468679" description="Extracellular membrane protein CFEM domain-containing protein" evidence="1">
    <location>
        <begin position="21"/>
        <end position="183"/>
    </location>
</feature>
<keyword evidence="1" id="KW-0732">Signal</keyword>
<evidence type="ECO:0000256" key="1">
    <source>
        <dbReference type="SAM" id="SignalP"/>
    </source>
</evidence>
<dbReference type="EMBL" id="LAFY01004118">
    <property type="protein sequence ID" value="KJX94787.1"/>
    <property type="molecule type" value="Genomic_DNA"/>
</dbReference>
<gene>
    <name evidence="2" type="ORF">TI39_contig4159g00041</name>
</gene>
<sequence>MHFASPILFLAALLPAIVVAENAYGGTAFPHTGSLSKRNDHPLLSRRYVPGQTCSAGDDLSCCFEGTTEKKQPSTCPIPLTNDPAKPAVDCIRRDGYGYCDDGTCSCSVMDMTYAQLMVICTDLISRLDTTHALTVVDACYHEGQAYCTTWGPSTPSFPGTDVHGQPGRFCYNFVYRDPNDGN</sequence>
<name>A0A0F4GCP4_9PEZI</name>
<dbReference type="AlphaFoldDB" id="A0A0F4GCP4"/>
<organism evidence="2 3">
    <name type="scientific">Zymoseptoria brevis</name>
    <dbReference type="NCBI Taxonomy" id="1047168"/>
    <lineage>
        <taxon>Eukaryota</taxon>
        <taxon>Fungi</taxon>
        <taxon>Dikarya</taxon>
        <taxon>Ascomycota</taxon>
        <taxon>Pezizomycotina</taxon>
        <taxon>Dothideomycetes</taxon>
        <taxon>Dothideomycetidae</taxon>
        <taxon>Mycosphaerellales</taxon>
        <taxon>Mycosphaerellaceae</taxon>
        <taxon>Zymoseptoria</taxon>
    </lineage>
</organism>
<evidence type="ECO:0008006" key="4">
    <source>
        <dbReference type="Google" id="ProtNLM"/>
    </source>
</evidence>
<evidence type="ECO:0000313" key="2">
    <source>
        <dbReference type="EMBL" id="KJX94787.1"/>
    </source>
</evidence>
<evidence type="ECO:0000313" key="3">
    <source>
        <dbReference type="Proteomes" id="UP000033647"/>
    </source>
</evidence>
<accession>A0A0F4GCP4</accession>